<dbReference type="InterPro" id="IPR000070">
    <property type="entry name" value="Pectinesterase_cat"/>
</dbReference>
<evidence type="ECO:0000256" key="3">
    <source>
        <dbReference type="ARBA" id="ARBA00023085"/>
    </source>
</evidence>
<dbReference type="PROSITE" id="PS00503">
    <property type="entry name" value="PECTINESTERASE_2"/>
    <property type="match status" value="1"/>
</dbReference>
<dbReference type="AlphaFoldDB" id="A0A3E5B0Z8"/>
<feature type="signal peptide" evidence="5">
    <location>
        <begin position="1"/>
        <end position="19"/>
    </location>
</feature>
<dbReference type="InterPro" id="IPR013830">
    <property type="entry name" value="SGNH_hydro"/>
</dbReference>
<keyword evidence="3 5" id="KW-0063">Aspartyl esterase</keyword>
<comment type="similarity">
    <text evidence="1">Belongs to the pectinesterase family.</text>
</comment>
<reference evidence="8 9" key="1">
    <citation type="submission" date="2018-08" db="EMBL/GenBank/DDBJ databases">
        <title>A genome reference for cultivated species of the human gut microbiota.</title>
        <authorList>
            <person name="Zou Y."/>
            <person name="Xue W."/>
            <person name="Luo G."/>
        </authorList>
    </citation>
    <scope>NUCLEOTIDE SEQUENCE [LARGE SCALE GENOMIC DNA]</scope>
    <source>
        <strain evidence="8 9">OM05-15BH</strain>
    </source>
</reference>
<evidence type="ECO:0000313" key="8">
    <source>
        <dbReference type="EMBL" id="RGN31183.1"/>
    </source>
</evidence>
<dbReference type="GO" id="GO:0042545">
    <property type="term" value="P:cell wall modification"/>
    <property type="evidence" value="ECO:0007669"/>
    <property type="project" value="UniProtKB-UniRule"/>
</dbReference>
<feature type="domain" description="Pectinesterase catalytic" evidence="6">
    <location>
        <begin position="252"/>
        <end position="519"/>
    </location>
</feature>
<keyword evidence="2 5" id="KW-0378">Hydrolase</keyword>
<comment type="catalytic activity">
    <reaction evidence="5">
        <text>[(1-&gt;4)-alpha-D-galacturonosyl methyl ester](n) + n H2O = [(1-&gt;4)-alpha-D-galacturonosyl](n) + n methanol + n H(+)</text>
        <dbReference type="Rhea" id="RHEA:22380"/>
        <dbReference type="Rhea" id="RHEA-COMP:14570"/>
        <dbReference type="Rhea" id="RHEA-COMP:14573"/>
        <dbReference type="ChEBI" id="CHEBI:15377"/>
        <dbReference type="ChEBI" id="CHEBI:15378"/>
        <dbReference type="ChEBI" id="CHEBI:17790"/>
        <dbReference type="ChEBI" id="CHEBI:140522"/>
        <dbReference type="ChEBI" id="CHEBI:140523"/>
        <dbReference type="EC" id="3.1.1.11"/>
    </reaction>
</comment>
<dbReference type="InterPro" id="IPR033131">
    <property type="entry name" value="Pectinesterase_Asp_AS"/>
</dbReference>
<dbReference type="Gene3D" id="3.40.50.1110">
    <property type="entry name" value="SGNH hydrolase"/>
    <property type="match status" value="1"/>
</dbReference>
<accession>A0A3E5B0Z8</accession>
<dbReference type="RefSeq" id="WP_117725532.1">
    <property type="nucleotide sequence ID" value="NZ_QSUL01000021.1"/>
</dbReference>
<evidence type="ECO:0000256" key="1">
    <source>
        <dbReference type="ARBA" id="ARBA00008891"/>
    </source>
</evidence>
<evidence type="ECO:0000313" key="9">
    <source>
        <dbReference type="Proteomes" id="UP000260983"/>
    </source>
</evidence>
<feature type="active site" evidence="4">
    <location>
        <position position="407"/>
    </location>
</feature>
<dbReference type="CDD" id="cd01821">
    <property type="entry name" value="Rhamnogalacturan_acetylesterase_like"/>
    <property type="match status" value="1"/>
</dbReference>
<dbReference type="GO" id="GO:0009279">
    <property type="term" value="C:cell outer membrane"/>
    <property type="evidence" value="ECO:0007669"/>
    <property type="project" value="TreeGrafter"/>
</dbReference>
<evidence type="ECO:0000259" key="7">
    <source>
        <dbReference type="Pfam" id="PF13472"/>
    </source>
</evidence>
<dbReference type="InterPro" id="IPR036514">
    <property type="entry name" value="SGNH_hydro_sf"/>
</dbReference>
<gene>
    <name evidence="8" type="ORF">DXB65_21700</name>
</gene>
<name>A0A3E5B0Z8_9BACE</name>
<evidence type="ECO:0000256" key="5">
    <source>
        <dbReference type="RuleBase" id="RU000589"/>
    </source>
</evidence>
<feature type="chain" id="PRO_5017497937" description="Pectinesterase" evidence="5">
    <location>
        <begin position="20"/>
        <end position="555"/>
    </location>
</feature>
<dbReference type="SUPFAM" id="SSF51126">
    <property type="entry name" value="Pectin lyase-like"/>
    <property type="match status" value="1"/>
</dbReference>
<protein>
    <recommendedName>
        <fullName evidence="5">Pectinesterase</fullName>
        <ecNumber evidence="5">3.1.1.11</ecNumber>
    </recommendedName>
</protein>
<feature type="domain" description="SGNH hydrolase-type esterase" evidence="7">
    <location>
        <begin position="30"/>
        <end position="185"/>
    </location>
</feature>
<evidence type="ECO:0000259" key="6">
    <source>
        <dbReference type="Pfam" id="PF01095"/>
    </source>
</evidence>
<comment type="caution">
    <text evidence="8">The sequence shown here is derived from an EMBL/GenBank/DDBJ whole genome shotgun (WGS) entry which is preliminary data.</text>
</comment>
<dbReference type="InterPro" id="IPR011050">
    <property type="entry name" value="Pectin_lyase_fold/virulence"/>
</dbReference>
<dbReference type="SUPFAM" id="SSF52266">
    <property type="entry name" value="SGNH hydrolase"/>
    <property type="match status" value="1"/>
</dbReference>
<dbReference type="Pfam" id="PF01095">
    <property type="entry name" value="Pectinesterase"/>
    <property type="match status" value="1"/>
</dbReference>
<dbReference type="FunFam" id="2.160.20.10:FF:000052">
    <property type="entry name" value="Pectinesterase"/>
    <property type="match status" value="1"/>
</dbReference>
<dbReference type="GO" id="GO:0030599">
    <property type="term" value="F:pectinesterase activity"/>
    <property type="evidence" value="ECO:0007669"/>
    <property type="project" value="UniProtKB-UniRule"/>
</dbReference>
<dbReference type="PANTHER" id="PTHR31321">
    <property type="entry name" value="ACYL-COA THIOESTER HYDROLASE YBHC-RELATED"/>
    <property type="match status" value="1"/>
</dbReference>
<comment type="pathway">
    <text evidence="5">Glycan metabolism; pectin degradation; 2-dehydro-3-deoxy-D-gluconate from pectin: step 1/5.</text>
</comment>
<sequence length="555" mass="62098">MKHKLTLLLGLFFLLSAFTADKPVITIFMIGDSTMADKSLTGGNPERGWGQMLPGYLSEEIRVDNHAVNGRSSKSFIDEGRWEKVISQVKKGDYVFIQFGHNDEKSDPKRYTAPGTTFDENLKRFVNETRAKGGIPVLFNSIVRRNFGTADGNKLIDTHGAYLDSPRNVAKELGVAFVDMNKVTHDLVEGMGSVESKKLFMWVPANQVAAIPKGREDNTHLNVYGGRVVAGLAMDAIAKEVPELAKYVRHYDFVVAQDGSGDFFTVQEAIDAVPDFRKNVRTTILVRKGVYKEKIVVPESKINISLIGQEGAVLSYDDYAQKKNCFGEEKGTSGSSSCYIYAPDFYAENITFENSSGPVGQAVACFISADRVYFKNCRFLGFQDTLYTYGKDCRQYYEGCYIEGTVDFIFGWSTAVFNRCHIHSKRGGYVTAPSTDRGQKYGYVFYDCRLTADEGVTEVYLSRPWRSYAQAVFIRCYLGKHIVPAGWNNWGKKEAEKTVFYAEYESTGEGANPKARAPFSHQLKSIKGYEIETILAGNDGWNPVKNGNELLDIKR</sequence>
<proteinExistence type="inferred from homology"/>
<dbReference type="GO" id="GO:0045490">
    <property type="term" value="P:pectin catabolic process"/>
    <property type="evidence" value="ECO:0007669"/>
    <property type="project" value="UniProtKB-UniRule"/>
</dbReference>
<dbReference type="EC" id="3.1.1.11" evidence="5"/>
<dbReference type="InterPro" id="IPR037459">
    <property type="entry name" value="RhgT-like"/>
</dbReference>
<organism evidence="8 9">
    <name type="scientific">Bacteroides oleiciplenus</name>
    <dbReference type="NCBI Taxonomy" id="626931"/>
    <lineage>
        <taxon>Bacteria</taxon>
        <taxon>Pseudomonadati</taxon>
        <taxon>Bacteroidota</taxon>
        <taxon>Bacteroidia</taxon>
        <taxon>Bacteroidales</taxon>
        <taxon>Bacteroidaceae</taxon>
        <taxon>Bacteroides</taxon>
    </lineage>
</organism>
<dbReference type="UniPathway" id="UPA00545">
    <property type="reaction ID" value="UER00823"/>
</dbReference>
<evidence type="ECO:0000256" key="4">
    <source>
        <dbReference type="PROSITE-ProRule" id="PRU10040"/>
    </source>
</evidence>
<dbReference type="InterPro" id="IPR012334">
    <property type="entry name" value="Pectin_lyas_fold"/>
</dbReference>
<dbReference type="Proteomes" id="UP000260983">
    <property type="component" value="Unassembled WGS sequence"/>
</dbReference>
<dbReference type="PANTHER" id="PTHR31321:SF57">
    <property type="entry name" value="PECTINESTERASE 53-RELATED"/>
    <property type="match status" value="1"/>
</dbReference>
<dbReference type="EMBL" id="QSUL01000021">
    <property type="protein sequence ID" value="RGN31183.1"/>
    <property type="molecule type" value="Genomic_DNA"/>
</dbReference>
<dbReference type="Pfam" id="PF13472">
    <property type="entry name" value="Lipase_GDSL_2"/>
    <property type="match status" value="1"/>
</dbReference>
<evidence type="ECO:0000256" key="2">
    <source>
        <dbReference type="ARBA" id="ARBA00022801"/>
    </source>
</evidence>
<dbReference type="Gene3D" id="2.160.20.10">
    <property type="entry name" value="Single-stranded right-handed beta-helix, Pectin lyase-like"/>
    <property type="match status" value="1"/>
</dbReference>
<keyword evidence="5" id="KW-0732">Signal</keyword>